<reference evidence="5" key="1">
    <citation type="journal article" date="2021" name="PeerJ">
        <title>Extensive microbial diversity within the chicken gut microbiome revealed by metagenomics and culture.</title>
        <authorList>
            <person name="Gilroy R."/>
            <person name="Ravi A."/>
            <person name="Getino M."/>
            <person name="Pursley I."/>
            <person name="Horton D.L."/>
            <person name="Alikhan N.F."/>
            <person name="Baker D."/>
            <person name="Gharbi K."/>
            <person name="Hall N."/>
            <person name="Watson M."/>
            <person name="Adriaenssens E.M."/>
            <person name="Foster-Nyarko E."/>
            <person name="Jarju S."/>
            <person name="Secka A."/>
            <person name="Antonio M."/>
            <person name="Oren A."/>
            <person name="Chaudhuri R.R."/>
            <person name="La Ragione R."/>
            <person name="Hildebrand F."/>
            <person name="Pallen M.J."/>
        </authorList>
    </citation>
    <scope>NUCLEOTIDE SEQUENCE</scope>
    <source>
        <strain evidence="5">USAMLcec2-132</strain>
    </source>
</reference>
<name>A0A9D2NB76_9FIRM</name>
<dbReference type="GO" id="GO:0004563">
    <property type="term" value="F:beta-N-acetylhexosaminidase activity"/>
    <property type="evidence" value="ECO:0007669"/>
    <property type="project" value="UniProtKB-ARBA"/>
</dbReference>
<dbReference type="EMBL" id="DWWS01000006">
    <property type="protein sequence ID" value="HJC22237.1"/>
    <property type="molecule type" value="Genomic_DNA"/>
</dbReference>
<keyword evidence="2" id="KW-0378">Hydrolase</keyword>
<evidence type="ECO:0000313" key="5">
    <source>
        <dbReference type="EMBL" id="HJC22237.1"/>
    </source>
</evidence>
<dbReference type="PANTHER" id="PTHR21040:SF8">
    <property type="entry name" value="BCDNA.GH04120"/>
    <property type="match status" value="1"/>
</dbReference>
<feature type="domain" description="Glycoside Hydrolase 20C C-terminal" evidence="4">
    <location>
        <begin position="464"/>
        <end position="660"/>
    </location>
</feature>
<evidence type="ECO:0000256" key="1">
    <source>
        <dbReference type="ARBA" id="ARBA00006285"/>
    </source>
</evidence>
<comment type="similarity">
    <text evidence="1">Belongs to the glycosyl hydrolase 20 family.</text>
</comment>
<gene>
    <name evidence="5" type="ORF">H9761_00855</name>
</gene>
<sequence>MIFRLKNIPEGYGQAAAELLRERGYEVCAPGESGAEKEAEAGRGPVVDISIVPTAEKKVAAAYTAKDGGEASGGAPTAENVPSASAPAAGSAVLSSCGRAFIFRALMRLVRELEKRGCEESFLVEEKVWLDRNGVMLDCSRNSVLTVERIKWYIRFEASLGMNTLMLYTEDTYEVPEYPYFGAYRGRYSSEELRELAEYADRFGIEMIPCIQALAHLKNTLRWEAMAGMQDTDDILMVGDEEVYRFVEACIRRATEPFLTKRVHLGMDEAWSLGLGRYLHKNGYHPKTEIMAAHLERVAGICRSLGLEPMIWSDMYLRMSSKNNDYYDLPLDMDLSGAVKPPQDVTLVYWDYYHTDENFYRQYLRMHRQLSDQVIFAGGGWVWNGVSPNLQGARDTTEPAMRAVKAAGIREAVCTMWQDDGAETPMGAGLSSIVRFAEHGFAEEISEEALREQFAFLTGAPWEAYELLGEFDRPQGSGFYDNPSKFLLYQDALMGLFDEQVKDWDVQAWYERLRGALQKLEDVTAWQDGAGVPLRDGYAHSVLSLYIRLADALSVKAPLGRKLHEAYGKKDMEALAALAEKEIPLAMEKIRVYRDCREALWNLESRIFGFEVLDIRIGGLLARLESAKKRVEAYVKGETDSLPELEEPRLPFRPVREGEEHTLCACNSWSRIVSASPI</sequence>
<dbReference type="CDD" id="cd06565">
    <property type="entry name" value="GH20_GcnA-like"/>
    <property type="match status" value="1"/>
</dbReference>
<evidence type="ECO:0000313" key="6">
    <source>
        <dbReference type="Proteomes" id="UP000823891"/>
    </source>
</evidence>
<dbReference type="InterPro" id="IPR038901">
    <property type="entry name" value="HEXDC-like"/>
</dbReference>
<comment type="caution">
    <text evidence="5">The sequence shown here is derived from an EMBL/GenBank/DDBJ whole genome shotgun (WGS) entry which is preliminary data.</text>
</comment>
<dbReference type="InterPro" id="IPR017853">
    <property type="entry name" value="GH"/>
</dbReference>
<dbReference type="Gene3D" id="1.20.120.670">
    <property type="entry name" value="N-acetyl-b-d-glucoasminidase"/>
    <property type="match status" value="1"/>
</dbReference>
<reference evidence="5" key="2">
    <citation type="submission" date="2021-04" db="EMBL/GenBank/DDBJ databases">
        <authorList>
            <person name="Gilroy R."/>
        </authorList>
    </citation>
    <scope>NUCLEOTIDE SEQUENCE</scope>
    <source>
        <strain evidence="5">USAMLcec2-132</strain>
    </source>
</reference>
<dbReference type="PANTHER" id="PTHR21040">
    <property type="entry name" value="BCDNA.GH04120"/>
    <property type="match status" value="1"/>
</dbReference>
<dbReference type="Gene3D" id="3.20.20.80">
    <property type="entry name" value="Glycosidases"/>
    <property type="match status" value="1"/>
</dbReference>
<dbReference type="InterPro" id="IPR041063">
    <property type="entry name" value="Glyco_H_20C_C"/>
</dbReference>
<dbReference type="GO" id="GO:0005975">
    <property type="term" value="P:carbohydrate metabolic process"/>
    <property type="evidence" value="ECO:0007669"/>
    <property type="project" value="InterPro"/>
</dbReference>
<dbReference type="SUPFAM" id="SSF51445">
    <property type="entry name" value="(Trans)glycosidases"/>
    <property type="match status" value="1"/>
</dbReference>
<organism evidence="5 6">
    <name type="scientific">Candidatus Eisenbergiella merdavium</name>
    <dbReference type="NCBI Taxonomy" id="2838551"/>
    <lineage>
        <taxon>Bacteria</taxon>
        <taxon>Bacillati</taxon>
        <taxon>Bacillota</taxon>
        <taxon>Clostridia</taxon>
        <taxon>Lachnospirales</taxon>
        <taxon>Lachnospiraceae</taxon>
        <taxon>Eisenbergiella</taxon>
    </lineage>
</organism>
<proteinExistence type="inferred from homology"/>
<evidence type="ECO:0000259" key="4">
    <source>
        <dbReference type="Pfam" id="PF18088"/>
    </source>
</evidence>
<protein>
    <submittedName>
        <fullName evidence="5">Beta-N-acetylhexosaminidase</fullName>
    </submittedName>
</protein>
<feature type="domain" description="Glycoside hydrolase family 20 catalytic" evidence="3">
    <location>
        <begin position="134"/>
        <end position="351"/>
    </location>
</feature>
<accession>A0A9D2NB76</accession>
<dbReference type="Proteomes" id="UP000823891">
    <property type="component" value="Unassembled WGS sequence"/>
</dbReference>
<dbReference type="AlphaFoldDB" id="A0A9D2NB76"/>
<dbReference type="Pfam" id="PF00728">
    <property type="entry name" value="Glyco_hydro_20"/>
    <property type="match status" value="1"/>
</dbReference>
<dbReference type="InterPro" id="IPR015883">
    <property type="entry name" value="Glyco_hydro_20_cat"/>
</dbReference>
<evidence type="ECO:0000259" key="3">
    <source>
        <dbReference type="Pfam" id="PF00728"/>
    </source>
</evidence>
<dbReference type="Pfam" id="PF18088">
    <property type="entry name" value="Glyco_H_20C_C"/>
    <property type="match status" value="1"/>
</dbReference>
<evidence type="ECO:0000256" key="2">
    <source>
        <dbReference type="ARBA" id="ARBA00022801"/>
    </source>
</evidence>